<evidence type="ECO:0000313" key="2">
    <source>
        <dbReference type="Proteomes" id="UP000258707"/>
    </source>
</evidence>
<dbReference type="InterPro" id="IPR040442">
    <property type="entry name" value="Pyrv_kinase-like_dom_sf"/>
</dbReference>
<dbReference type="PANTHER" id="PTHR42905:SF5">
    <property type="entry name" value="CARBOXYVINYL-CARBOXYPHOSPHONATE PHOSPHORYLMUTASE, CHLOROPLASTIC"/>
    <property type="match status" value="1"/>
</dbReference>
<accession>A0A346PEU5</accession>
<dbReference type="Gene3D" id="3.20.20.60">
    <property type="entry name" value="Phosphoenolpyruvate-binding domains"/>
    <property type="match status" value="1"/>
</dbReference>
<dbReference type="GO" id="GO:0016833">
    <property type="term" value="F:oxo-acid-lyase activity"/>
    <property type="evidence" value="ECO:0007669"/>
    <property type="project" value="UniProtKB-ARBA"/>
</dbReference>
<dbReference type="CDD" id="cd00377">
    <property type="entry name" value="ICL_PEPM"/>
    <property type="match status" value="1"/>
</dbReference>
<dbReference type="Pfam" id="PF13714">
    <property type="entry name" value="PEP_mutase"/>
    <property type="match status" value="1"/>
</dbReference>
<dbReference type="InterPro" id="IPR015813">
    <property type="entry name" value="Pyrv/PenolPyrv_kinase-like_dom"/>
</dbReference>
<dbReference type="SUPFAM" id="SSF51621">
    <property type="entry name" value="Phosphoenolpyruvate/pyruvate domain"/>
    <property type="match status" value="1"/>
</dbReference>
<reference evidence="2" key="1">
    <citation type="submission" date="2017-10" db="EMBL/GenBank/DDBJ databases">
        <title>Phenotypic and genomic properties of facultatively anaerobic sulfur-reducing natronoarchaea from hypersaline soda lakes.</title>
        <authorList>
            <person name="Sorokin D.Y."/>
            <person name="Kublanov I.V."/>
            <person name="Roman P."/>
            <person name="Sinninghe Damste J.S."/>
            <person name="Golyshin P.N."/>
            <person name="Rojo D."/>
            <person name="Ciordia S."/>
            <person name="Mena Md.C."/>
            <person name="Ferrer M."/>
            <person name="Messina E."/>
            <person name="Smedile F."/>
            <person name="La Spada G."/>
            <person name="La Cono V."/>
            <person name="Yakimov M.M."/>
        </authorList>
    </citation>
    <scope>NUCLEOTIDE SEQUENCE [LARGE SCALE GENOMIC DNA]</scope>
    <source>
        <strain evidence="2">AArc1</strain>
    </source>
</reference>
<dbReference type="AlphaFoldDB" id="A0A346PEU5"/>
<dbReference type="KEGG" id="nan:AArc1_1712"/>
<protein>
    <submittedName>
        <fullName evidence="1">PEP phosphonomutase</fullName>
    </submittedName>
</protein>
<evidence type="ECO:0000313" key="1">
    <source>
        <dbReference type="EMBL" id="AXR78040.1"/>
    </source>
</evidence>
<dbReference type="Proteomes" id="UP000258707">
    <property type="component" value="Chromosome"/>
</dbReference>
<sequence>MPTTDLEPIMTEYGAALRDRLEREELLVCPGVHDPLTAAVADAVGFDAIYMTGYGTSLSATGYPDAGLITMPEMIDNAANIQERIDVPLIADADNGYGNATNVVRTVREYISAGVGAIHIEDQTFPKRCGHTKGREVIPREEAVGKIEAAADVRDDRAPEFVLIARTDARGTGDGSLEEAIDRANAFLEAGADVAFVEGPTDEAELERIGREVDGPIVYNFVGDLGSSPYVDLADLESWGFDLVVFPIASTLSTIAHVHEDLTAFADDPVGAMRGIDDAFNDRPLGSLHEFSGFPAVLEWERRYLPDADQEKYEGSLGDDLEDD</sequence>
<dbReference type="EMBL" id="CP024047">
    <property type="protein sequence ID" value="AXR78040.1"/>
    <property type="molecule type" value="Genomic_DNA"/>
</dbReference>
<dbReference type="PANTHER" id="PTHR42905">
    <property type="entry name" value="PHOSPHOENOLPYRUVATE CARBOXYLASE"/>
    <property type="match status" value="1"/>
</dbReference>
<gene>
    <name evidence="1" type="ORF">AArc1_1712</name>
</gene>
<organism evidence="1 2">
    <name type="scientific">Natrarchaeobaculum sulfurireducens</name>
    <dbReference type="NCBI Taxonomy" id="2044521"/>
    <lineage>
        <taxon>Archaea</taxon>
        <taxon>Methanobacteriati</taxon>
        <taxon>Methanobacteriota</taxon>
        <taxon>Stenosarchaea group</taxon>
        <taxon>Halobacteria</taxon>
        <taxon>Halobacteriales</taxon>
        <taxon>Natrialbaceae</taxon>
        <taxon>Natrarchaeobaculum</taxon>
    </lineage>
</organism>
<name>A0A346PEU5_9EURY</name>
<dbReference type="InterPro" id="IPR039556">
    <property type="entry name" value="ICL/PEPM"/>
</dbReference>
<proteinExistence type="predicted"/>